<dbReference type="Proteomes" id="UP000092154">
    <property type="component" value="Unassembled WGS sequence"/>
</dbReference>
<evidence type="ECO:0000256" key="1">
    <source>
        <dbReference type="SAM" id="MobiDB-lite"/>
    </source>
</evidence>
<proteinExistence type="predicted"/>
<organism evidence="2 3">
    <name type="scientific">Rhizopogon vinicolor AM-OR11-026</name>
    <dbReference type="NCBI Taxonomy" id="1314800"/>
    <lineage>
        <taxon>Eukaryota</taxon>
        <taxon>Fungi</taxon>
        <taxon>Dikarya</taxon>
        <taxon>Basidiomycota</taxon>
        <taxon>Agaricomycotina</taxon>
        <taxon>Agaricomycetes</taxon>
        <taxon>Agaricomycetidae</taxon>
        <taxon>Boletales</taxon>
        <taxon>Suillineae</taxon>
        <taxon>Rhizopogonaceae</taxon>
        <taxon>Rhizopogon</taxon>
    </lineage>
</organism>
<dbReference type="AlphaFoldDB" id="A0A1B7MYI6"/>
<dbReference type="EMBL" id="KV448338">
    <property type="protein sequence ID" value="OAX37678.1"/>
    <property type="molecule type" value="Genomic_DNA"/>
</dbReference>
<keyword evidence="3" id="KW-1185">Reference proteome</keyword>
<evidence type="ECO:0000313" key="3">
    <source>
        <dbReference type="Proteomes" id="UP000092154"/>
    </source>
</evidence>
<dbReference type="InParanoid" id="A0A1B7MYI6"/>
<protein>
    <submittedName>
        <fullName evidence="2">Uncharacterized protein</fullName>
    </submittedName>
</protein>
<gene>
    <name evidence="2" type="ORF">K503DRAFT_783458</name>
</gene>
<feature type="compositionally biased region" description="Basic and acidic residues" evidence="1">
    <location>
        <begin position="113"/>
        <end position="122"/>
    </location>
</feature>
<reference evidence="2 3" key="1">
    <citation type="submission" date="2016-06" db="EMBL/GenBank/DDBJ databases">
        <title>Comparative genomics of the ectomycorrhizal sister species Rhizopogon vinicolor and Rhizopogon vesiculosus (Basidiomycota: Boletales) reveals a divergence of the mating type B locus.</title>
        <authorList>
            <consortium name="DOE Joint Genome Institute"/>
            <person name="Mujic A.B."/>
            <person name="Kuo A."/>
            <person name="Tritt A."/>
            <person name="Lipzen A."/>
            <person name="Chen C."/>
            <person name="Johnson J."/>
            <person name="Sharma A."/>
            <person name="Barry K."/>
            <person name="Grigoriev I.V."/>
            <person name="Spatafora J.W."/>
        </authorList>
    </citation>
    <scope>NUCLEOTIDE SEQUENCE [LARGE SCALE GENOMIC DNA]</scope>
    <source>
        <strain evidence="2 3">AM-OR11-026</strain>
    </source>
</reference>
<accession>A0A1B7MYI6</accession>
<name>A0A1B7MYI6_9AGAM</name>
<feature type="region of interest" description="Disordered" evidence="1">
    <location>
        <begin position="101"/>
        <end position="122"/>
    </location>
</feature>
<sequence>MSSEENATIVFPSRVLHDVPVSGRGTASSRSRFRTSEITQLNAYPGETDDRSPKENIVSLSGALSPSGDKVDLHPFHHGSTSAVGILNPYRTAGPLHGGFKAGDSNSGKFHTSCREERSDAHGRVEKSGYDLGSRAAKSKPINVIVLVSSTMISCKNTNWENGWSNFGETWFHSESFELQRTEFSVRSKAAGNHRMVDYNKAMRCAHT</sequence>
<evidence type="ECO:0000313" key="2">
    <source>
        <dbReference type="EMBL" id="OAX37678.1"/>
    </source>
</evidence>